<proteinExistence type="predicted"/>
<name>A0ABP7GQ72_9FLAO</name>
<keyword evidence="3" id="KW-1185">Reference proteome</keyword>
<reference evidence="3" key="1">
    <citation type="journal article" date="2019" name="Int. J. Syst. Evol. Microbiol.">
        <title>The Global Catalogue of Microorganisms (GCM) 10K type strain sequencing project: providing services to taxonomists for standard genome sequencing and annotation.</title>
        <authorList>
            <consortium name="The Broad Institute Genomics Platform"/>
            <consortium name="The Broad Institute Genome Sequencing Center for Infectious Disease"/>
            <person name="Wu L."/>
            <person name="Ma J."/>
        </authorList>
    </citation>
    <scope>NUCLEOTIDE SEQUENCE [LARGE SCALE GENOMIC DNA]</scope>
    <source>
        <strain evidence="3">JCM 17337</strain>
    </source>
</reference>
<keyword evidence="1" id="KW-0472">Membrane</keyword>
<dbReference type="Proteomes" id="UP001500748">
    <property type="component" value="Unassembled WGS sequence"/>
</dbReference>
<evidence type="ECO:0000256" key="1">
    <source>
        <dbReference type="SAM" id="Phobius"/>
    </source>
</evidence>
<keyword evidence="1" id="KW-1133">Transmembrane helix</keyword>
<evidence type="ECO:0000313" key="2">
    <source>
        <dbReference type="EMBL" id="GAA3771421.1"/>
    </source>
</evidence>
<protein>
    <submittedName>
        <fullName evidence="2">Uncharacterized protein</fullName>
    </submittedName>
</protein>
<evidence type="ECO:0000313" key="3">
    <source>
        <dbReference type="Proteomes" id="UP001500748"/>
    </source>
</evidence>
<comment type="caution">
    <text evidence="2">The sequence shown here is derived from an EMBL/GenBank/DDBJ whole genome shotgun (WGS) entry which is preliminary data.</text>
</comment>
<organism evidence="2 3">
    <name type="scientific">Flavobacterium ginsengiterrae</name>
    <dbReference type="NCBI Taxonomy" id="871695"/>
    <lineage>
        <taxon>Bacteria</taxon>
        <taxon>Pseudomonadati</taxon>
        <taxon>Bacteroidota</taxon>
        <taxon>Flavobacteriia</taxon>
        <taxon>Flavobacteriales</taxon>
        <taxon>Flavobacteriaceae</taxon>
        <taxon>Flavobacterium</taxon>
    </lineage>
</organism>
<feature type="transmembrane region" description="Helical" evidence="1">
    <location>
        <begin position="30"/>
        <end position="48"/>
    </location>
</feature>
<sequence>MVFHNAIDFKEVTFSKIFETNKRYFFIMKFNKIIFTFLLLSIGFINYAQKPNSDTRQFIDNAEITQINKDWNVKAEFKSGLGEIVSFFPVEAIDLKSNKKVKSLQVDMTVIYQLAGRSYNYFKSSWIDLNEVEEFKVFLEQFVIPNLKDKTENKQSVTYIFNSREITFSFNIEKSTRRISIYLKDNGSTDYEHYFWTESQVSKLPELLTMLKEIK</sequence>
<dbReference type="EMBL" id="BAABDU010000004">
    <property type="protein sequence ID" value="GAA3771421.1"/>
    <property type="molecule type" value="Genomic_DNA"/>
</dbReference>
<keyword evidence="1" id="KW-0812">Transmembrane</keyword>
<gene>
    <name evidence="2" type="ORF">GCM10022423_26900</name>
</gene>
<accession>A0ABP7GQ72</accession>